<gene>
    <name evidence="1" type="ORF">APUTEX25_000088</name>
</gene>
<evidence type="ECO:0000313" key="2">
    <source>
        <dbReference type="Proteomes" id="UP000279271"/>
    </source>
</evidence>
<dbReference type="AlphaFoldDB" id="A0A3M7L0E5"/>
<dbReference type="PANTHER" id="PTHR47215:SF1">
    <property type="entry name" value="F9L1.8 PROTEIN"/>
    <property type="match status" value="1"/>
</dbReference>
<protein>
    <submittedName>
        <fullName evidence="1">Uncharacterized protein</fullName>
    </submittedName>
</protein>
<dbReference type="EMBL" id="QOKY01000160">
    <property type="protein sequence ID" value="RMZ55505.1"/>
    <property type="molecule type" value="Genomic_DNA"/>
</dbReference>
<dbReference type="Proteomes" id="UP000279271">
    <property type="component" value="Unassembled WGS sequence"/>
</dbReference>
<proteinExistence type="predicted"/>
<organism evidence="1 2">
    <name type="scientific">Auxenochlorella protothecoides</name>
    <name type="common">Green microalga</name>
    <name type="synonym">Chlorella protothecoides</name>
    <dbReference type="NCBI Taxonomy" id="3075"/>
    <lineage>
        <taxon>Eukaryota</taxon>
        <taxon>Viridiplantae</taxon>
        <taxon>Chlorophyta</taxon>
        <taxon>core chlorophytes</taxon>
        <taxon>Trebouxiophyceae</taxon>
        <taxon>Chlorellales</taxon>
        <taxon>Chlorellaceae</taxon>
        <taxon>Auxenochlorella</taxon>
    </lineage>
</organism>
<dbReference type="PANTHER" id="PTHR47215">
    <property type="match status" value="1"/>
</dbReference>
<accession>A0A3M7L0E5</accession>
<sequence length="326" mass="33729">MAPLLTATPSACSPYPYTSPPLFDRVAREASLDGGLRLLRLSVEDRVQYLDGRKVRQVQRRPRWRDDFRFPGQSVALRFCPGPGAADVDGCAADGSATVRFALASSPTSARNESAGLDATLVELLLDTRARDSAASLAAQEPGTPLEVSQVLGRGFSSVLSLGADLATALEEQRPLLLLGASPGGVAALRSALSWTPLLAHAAQHPVVAVVLAPSPTAAPFVVEWEEWRQAGVKLHSVFEAGGEGGARAVLSPSDGQARLAPELGALLGSGPAGLRALLGPRAREACVLLSGIPPEQGAELAKRLAEAGVHGRSILVADAGAVGLD</sequence>
<evidence type="ECO:0000313" key="1">
    <source>
        <dbReference type="EMBL" id="RMZ55505.1"/>
    </source>
</evidence>
<name>A0A3M7L0E5_AUXPR</name>
<reference evidence="2" key="1">
    <citation type="journal article" date="2018" name="Algal Res.">
        <title>Characterization of plant carbon substrate utilization by Auxenochlorella protothecoides.</title>
        <authorList>
            <person name="Vogler B.W."/>
            <person name="Starkenburg S.R."/>
            <person name="Sudasinghe N."/>
            <person name="Schambach J.Y."/>
            <person name="Rollin J.A."/>
            <person name="Pattathil S."/>
            <person name="Barry A.N."/>
        </authorList>
    </citation>
    <scope>NUCLEOTIDE SEQUENCE [LARGE SCALE GENOMIC DNA]</scope>
    <source>
        <strain evidence="2">UTEX 25</strain>
    </source>
</reference>
<comment type="caution">
    <text evidence="1">The sequence shown here is derived from an EMBL/GenBank/DDBJ whole genome shotgun (WGS) entry which is preliminary data.</text>
</comment>